<accession>A0A9D1GET9</accession>
<keyword evidence="1" id="KW-0175">Coiled coil</keyword>
<evidence type="ECO:0000313" key="3">
    <source>
        <dbReference type="EMBL" id="HIT39578.1"/>
    </source>
</evidence>
<protein>
    <submittedName>
        <fullName evidence="3">AsmA family protein</fullName>
    </submittedName>
</protein>
<organism evidence="3 4">
    <name type="scientific">Candidatus Caccoplasma intestinavium</name>
    <dbReference type="NCBI Taxonomy" id="2840716"/>
    <lineage>
        <taxon>Bacteria</taxon>
        <taxon>Pseudomonadati</taxon>
        <taxon>Bacteroidota</taxon>
        <taxon>Bacteroidia</taxon>
        <taxon>Bacteroidales</taxon>
        <taxon>Bacteroidaceae</taxon>
        <taxon>Bacteroidaceae incertae sedis</taxon>
        <taxon>Candidatus Caccoplasma</taxon>
    </lineage>
</organism>
<reference evidence="3" key="1">
    <citation type="submission" date="2020-10" db="EMBL/GenBank/DDBJ databases">
        <authorList>
            <person name="Gilroy R."/>
        </authorList>
    </citation>
    <scope>NUCLEOTIDE SEQUENCE</scope>
    <source>
        <strain evidence="3">21143</strain>
    </source>
</reference>
<gene>
    <name evidence="3" type="ORF">IAD06_06025</name>
</gene>
<dbReference type="AlphaFoldDB" id="A0A9D1GET9"/>
<feature type="transmembrane region" description="Helical" evidence="2">
    <location>
        <begin position="7"/>
        <end position="26"/>
    </location>
</feature>
<sequence>MKKFLKISAIVIAVLIVLLIAIPLLLKGKIADIVKTEANKMLNAKLDFEELDISLLRNFPKATIELKNLSVVGIGEFDGDTLVAADEIAAAVDLLSLFGDSGYEISYVTLDRPIVNAFIHKGGTVNWDIMKSDDTEEENATTEETSDSAFDLQLRKFRITDASISYTDMESGTVFSTGKLNLALTGKLSGMQTALQCKASIQDILLSMDRVTYLKDAEIEIDMNLLADLDNYKFTFDENRLRLNAIEMALDGWVALPDDGIEMDINLSTPKINFKDILSMIPAIYQNNFADLQTSGNVSLKAEAKGRLDEKTIPAFTLALDVDKAKVFYTGMPRSVDDITIALQVANTGGDLDLTTIDINTFKFTFADNPFAITLHAAHPVSDMLFNISADGTINLGEIEKIYPLGDSISLNGIITTALTLDGRMSDIEKENYQNIKGKGNLSISDMNLALTGFPPVVLTQADAQITPKELTLNRFDLTIGKSDLQAKGKISNYLPYFMTGETLSGNLSLTSSLLDLNEFLTTSSSNEQANVQEDTDTTSVGVLVVPEDLDLSLQTDIKKIFFDGMTLDNFTGKVSIKKGTATLNRISVDALGGNISANGSYSTALSTTSPKAAFALNIKDASFKETFEQLDLIRQMVPLFAKTGGNYSIAIDLNTRLDSKMSPILQTLSAKGSLKSSNVEIQNLEVFDLLANLLKNDKLRKVEAKDINISFSVSDGRIQTSPFDLKIGHTKLTLSGTTGLDQSIDYLAVIDLSNEKGISDYVGVINANIGGTFTKPTIEIDTKSIVKQAVGNKVVEALAGKGTTEEQVANIRKKAEEAGQKLVEAAEREGEKLVEKASNPVAKIAAKAAKTKLVEEAKKQADRLADEAEKQIRQLKGE</sequence>
<dbReference type="Proteomes" id="UP000886722">
    <property type="component" value="Unassembled WGS sequence"/>
</dbReference>
<evidence type="ECO:0000256" key="2">
    <source>
        <dbReference type="SAM" id="Phobius"/>
    </source>
</evidence>
<reference evidence="3" key="2">
    <citation type="journal article" date="2021" name="PeerJ">
        <title>Extensive microbial diversity within the chicken gut microbiome revealed by metagenomics and culture.</title>
        <authorList>
            <person name="Gilroy R."/>
            <person name="Ravi A."/>
            <person name="Getino M."/>
            <person name="Pursley I."/>
            <person name="Horton D.L."/>
            <person name="Alikhan N.F."/>
            <person name="Baker D."/>
            <person name="Gharbi K."/>
            <person name="Hall N."/>
            <person name="Watson M."/>
            <person name="Adriaenssens E.M."/>
            <person name="Foster-Nyarko E."/>
            <person name="Jarju S."/>
            <person name="Secka A."/>
            <person name="Antonio M."/>
            <person name="Oren A."/>
            <person name="Chaudhuri R.R."/>
            <person name="La Ragione R."/>
            <person name="Hildebrand F."/>
            <person name="Pallen M.J."/>
        </authorList>
    </citation>
    <scope>NUCLEOTIDE SEQUENCE</scope>
    <source>
        <strain evidence="3">21143</strain>
    </source>
</reference>
<dbReference type="InterPro" id="IPR052894">
    <property type="entry name" value="AsmA-related"/>
</dbReference>
<comment type="caution">
    <text evidence="3">The sequence shown here is derived from an EMBL/GenBank/DDBJ whole genome shotgun (WGS) entry which is preliminary data.</text>
</comment>
<name>A0A9D1GET9_9BACT</name>
<evidence type="ECO:0000313" key="4">
    <source>
        <dbReference type="Proteomes" id="UP000886722"/>
    </source>
</evidence>
<feature type="coiled-coil region" evidence="1">
    <location>
        <begin position="809"/>
        <end position="879"/>
    </location>
</feature>
<dbReference type="GO" id="GO:0005886">
    <property type="term" value="C:plasma membrane"/>
    <property type="evidence" value="ECO:0007669"/>
    <property type="project" value="TreeGrafter"/>
</dbReference>
<proteinExistence type="predicted"/>
<dbReference type="EMBL" id="DVKT01000045">
    <property type="protein sequence ID" value="HIT39578.1"/>
    <property type="molecule type" value="Genomic_DNA"/>
</dbReference>
<keyword evidence="2" id="KW-1133">Transmembrane helix</keyword>
<dbReference type="PANTHER" id="PTHR30441">
    <property type="entry name" value="DUF748 DOMAIN-CONTAINING PROTEIN"/>
    <property type="match status" value="1"/>
</dbReference>
<keyword evidence="2" id="KW-0472">Membrane</keyword>
<evidence type="ECO:0000256" key="1">
    <source>
        <dbReference type="SAM" id="Coils"/>
    </source>
</evidence>
<dbReference type="GO" id="GO:0090313">
    <property type="term" value="P:regulation of protein targeting to membrane"/>
    <property type="evidence" value="ECO:0007669"/>
    <property type="project" value="TreeGrafter"/>
</dbReference>
<dbReference type="PANTHER" id="PTHR30441:SF8">
    <property type="entry name" value="DUF748 DOMAIN-CONTAINING PROTEIN"/>
    <property type="match status" value="1"/>
</dbReference>
<keyword evidence="2" id="KW-0812">Transmembrane</keyword>